<evidence type="ECO:0000313" key="13">
    <source>
        <dbReference type="Proteomes" id="UP001231189"/>
    </source>
</evidence>
<dbReference type="InterPro" id="IPR023753">
    <property type="entry name" value="FAD/NAD-binding_dom"/>
</dbReference>
<evidence type="ECO:0000256" key="2">
    <source>
        <dbReference type="ARBA" id="ARBA00006442"/>
    </source>
</evidence>
<evidence type="ECO:0000256" key="8">
    <source>
        <dbReference type="ARBA" id="ARBA00038920"/>
    </source>
</evidence>
<dbReference type="Pfam" id="PF21791">
    <property type="entry name" value="MDHAR3-like_C"/>
    <property type="match status" value="1"/>
</dbReference>
<dbReference type="Proteomes" id="UP001231189">
    <property type="component" value="Unassembled WGS sequence"/>
</dbReference>
<keyword evidence="4" id="KW-0274">FAD</keyword>
<sequence>MSRAFAYVILGGGVAAGYAALELVRHGDGVSPGELCIISDEAVAPYERPALSKGYLLPRGAARLPAFHTCVGANDELLRVQWYTDHGIELFLGTRVVSADVRRKILLTANGETINYKTLIIATGARALKLEEFGVSRSDAANVCYLRSLEDAHKMEGVMRSCHGGNAVVIGGGYIGMECAAALVANEIKVAMVFPRKHCMDRLFTPKIAEFYENYYAAKGVTFIKEARVTSFETLSDGKVTAAILRDGRSLPADMVVVGIGARANTELFDGKLAMEKGGIKVNGRMQTSDAAVYAVGDVAAFPVALLGGDVRRYEHVDCARRTARRAVEAIMERSDGAEERGEKGFDYLPFFYSRVFALSWQFYGDNVGEPVHFGDFSVSSGPAGARPKFGACWVSGGLVAGVFLEGGSREENEAVASAVRSRARIGDMAAELESRGLAFAELESHRKWPLGGQEIPRIQVWQVAHKKKDLVEGKVVYYGKTEESVDSYKKVFKSLHGQDSNPLSEPLDEMAVMISGHGKPHDRTNILNEVHKPTITLP</sequence>
<evidence type="ECO:0000259" key="10">
    <source>
        <dbReference type="Pfam" id="PF07992"/>
    </source>
</evidence>
<dbReference type="Pfam" id="PF07992">
    <property type="entry name" value="Pyr_redox_2"/>
    <property type="match status" value="1"/>
</dbReference>
<dbReference type="InterPro" id="IPR016156">
    <property type="entry name" value="FAD/NAD-linked_Rdtase_dimer_sf"/>
</dbReference>
<dbReference type="InterPro" id="IPR050446">
    <property type="entry name" value="FAD-oxidoreductase/Apoptosis"/>
</dbReference>
<evidence type="ECO:0000256" key="3">
    <source>
        <dbReference type="ARBA" id="ARBA00022630"/>
    </source>
</evidence>
<dbReference type="GO" id="GO:0005737">
    <property type="term" value="C:cytoplasm"/>
    <property type="evidence" value="ECO:0007669"/>
    <property type="project" value="TreeGrafter"/>
</dbReference>
<dbReference type="SUPFAM" id="SSF51905">
    <property type="entry name" value="FAD/NAD(P)-binding domain"/>
    <property type="match status" value="2"/>
</dbReference>
<comment type="catalytic activity">
    <reaction evidence="9">
        <text>2 monodehydro-L-ascorbate radical + NADH + H(+) = 2 L-ascorbate + NAD(+)</text>
        <dbReference type="Rhea" id="RHEA:14581"/>
        <dbReference type="ChEBI" id="CHEBI:15378"/>
        <dbReference type="ChEBI" id="CHEBI:38290"/>
        <dbReference type="ChEBI" id="CHEBI:57540"/>
        <dbReference type="ChEBI" id="CHEBI:57945"/>
        <dbReference type="ChEBI" id="CHEBI:59513"/>
        <dbReference type="EC" id="1.6.5.4"/>
    </reaction>
</comment>
<proteinExistence type="inferred from homology"/>
<comment type="similarity">
    <text evidence="2">Belongs to the FAD-dependent oxidoreductase family.</text>
</comment>
<dbReference type="EMBL" id="JAUUTY010000006">
    <property type="protein sequence ID" value="KAK1619146.1"/>
    <property type="molecule type" value="Genomic_DNA"/>
</dbReference>
<comment type="cofactor">
    <cofactor evidence="1">
        <name>FAD</name>
        <dbReference type="ChEBI" id="CHEBI:57692"/>
    </cofactor>
</comment>
<evidence type="ECO:0000256" key="6">
    <source>
        <dbReference type="ARBA" id="ARBA00023027"/>
    </source>
</evidence>
<dbReference type="Gene3D" id="3.30.390.30">
    <property type="match status" value="1"/>
</dbReference>
<evidence type="ECO:0000259" key="11">
    <source>
        <dbReference type="Pfam" id="PF21791"/>
    </source>
</evidence>
<gene>
    <name evidence="12" type="ORF">QYE76_024663</name>
</gene>
<keyword evidence="13" id="KW-1185">Reference proteome</keyword>
<dbReference type="PRINTS" id="PR00368">
    <property type="entry name" value="FADPNR"/>
</dbReference>
<feature type="domain" description="FAD/NAD(P)-binding" evidence="10">
    <location>
        <begin position="6"/>
        <end position="323"/>
    </location>
</feature>
<dbReference type="PRINTS" id="PR00411">
    <property type="entry name" value="PNDRDTASEI"/>
</dbReference>
<dbReference type="PANTHER" id="PTHR43557:SF19">
    <property type="entry name" value="MONODEHYDROASCORBATE REDUCTASE 1, PEROXISOMAL"/>
    <property type="match status" value="1"/>
</dbReference>
<dbReference type="AlphaFoldDB" id="A0AAD8VV93"/>
<evidence type="ECO:0000256" key="7">
    <source>
        <dbReference type="ARBA" id="ARBA00023284"/>
    </source>
</evidence>
<evidence type="ECO:0000256" key="5">
    <source>
        <dbReference type="ARBA" id="ARBA00023002"/>
    </source>
</evidence>
<protein>
    <recommendedName>
        <fullName evidence="8">monodehydroascorbate reductase (NADH)</fullName>
        <ecNumber evidence="8">1.6.5.4</ecNumber>
    </recommendedName>
</protein>
<dbReference type="InterPro" id="IPR036188">
    <property type="entry name" value="FAD/NAD-bd_sf"/>
</dbReference>
<name>A0AAD8VV93_LOLMU</name>
<keyword evidence="6" id="KW-0520">NAD</keyword>
<keyword evidence="7" id="KW-0676">Redox-active center</keyword>
<evidence type="ECO:0000256" key="4">
    <source>
        <dbReference type="ARBA" id="ARBA00022827"/>
    </source>
</evidence>
<keyword evidence="3" id="KW-0285">Flavoprotein</keyword>
<evidence type="ECO:0000256" key="9">
    <source>
        <dbReference type="ARBA" id="ARBA00048948"/>
    </source>
</evidence>
<organism evidence="12 13">
    <name type="scientific">Lolium multiflorum</name>
    <name type="common">Italian ryegrass</name>
    <name type="synonym">Lolium perenne subsp. multiflorum</name>
    <dbReference type="NCBI Taxonomy" id="4521"/>
    <lineage>
        <taxon>Eukaryota</taxon>
        <taxon>Viridiplantae</taxon>
        <taxon>Streptophyta</taxon>
        <taxon>Embryophyta</taxon>
        <taxon>Tracheophyta</taxon>
        <taxon>Spermatophyta</taxon>
        <taxon>Magnoliopsida</taxon>
        <taxon>Liliopsida</taxon>
        <taxon>Poales</taxon>
        <taxon>Poaceae</taxon>
        <taxon>BOP clade</taxon>
        <taxon>Pooideae</taxon>
        <taxon>Poodae</taxon>
        <taxon>Poeae</taxon>
        <taxon>Poeae Chloroplast Group 2 (Poeae type)</taxon>
        <taxon>Loliodinae</taxon>
        <taxon>Loliinae</taxon>
        <taxon>Lolium</taxon>
    </lineage>
</organism>
<reference evidence="12" key="1">
    <citation type="submission" date="2023-07" db="EMBL/GenBank/DDBJ databases">
        <title>A chromosome-level genome assembly of Lolium multiflorum.</title>
        <authorList>
            <person name="Chen Y."/>
            <person name="Copetti D."/>
            <person name="Kolliker R."/>
            <person name="Studer B."/>
        </authorList>
    </citation>
    <scope>NUCLEOTIDE SEQUENCE</scope>
    <source>
        <strain evidence="12">02402/16</strain>
        <tissue evidence="12">Leaf</tissue>
    </source>
</reference>
<dbReference type="PANTHER" id="PTHR43557">
    <property type="entry name" value="APOPTOSIS-INDUCING FACTOR 1"/>
    <property type="match status" value="1"/>
</dbReference>
<dbReference type="EC" id="1.6.5.4" evidence="8"/>
<dbReference type="GO" id="GO:0016656">
    <property type="term" value="F:monodehydroascorbate reductase (NADH) activity"/>
    <property type="evidence" value="ECO:0007669"/>
    <property type="project" value="UniProtKB-EC"/>
</dbReference>
<keyword evidence="5" id="KW-0560">Oxidoreductase</keyword>
<dbReference type="Gene3D" id="3.50.50.60">
    <property type="entry name" value="FAD/NAD(P)-binding domain"/>
    <property type="match status" value="2"/>
</dbReference>
<feature type="domain" description="Monodehydroascorbate reductase 3-like C-terminal" evidence="11">
    <location>
        <begin position="349"/>
        <end position="441"/>
    </location>
</feature>
<accession>A0AAD8VV93</accession>
<dbReference type="SUPFAM" id="SSF55424">
    <property type="entry name" value="FAD/NAD-linked reductases, dimerisation (C-terminal) domain"/>
    <property type="match status" value="1"/>
</dbReference>
<comment type="caution">
    <text evidence="12">The sequence shown here is derived from an EMBL/GenBank/DDBJ whole genome shotgun (WGS) entry which is preliminary data.</text>
</comment>
<evidence type="ECO:0000313" key="12">
    <source>
        <dbReference type="EMBL" id="KAK1619146.1"/>
    </source>
</evidence>
<evidence type="ECO:0000256" key="1">
    <source>
        <dbReference type="ARBA" id="ARBA00001974"/>
    </source>
</evidence>
<dbReference type="InterPro" id="IPR048618">
    <property type="entry name" value="MDHAR3-like_C"/>
</dbReference>